<evidence type="ECO:0000256" key="4">
    <source>
        <dbReference type="SAM" id="MobiDB-lite"/>
    </source>
</evidence>
<protein>
    <submittedName>
        <fullName evidence="5">Actin cytoskeleton-regulatory complex protein pan1, putative isoform 1</fullName>
    </submittedName>
</protein>
<sequence length="448" mass="48154">MAQEDQSQRCSNSNTSSGGGFGNSVGRSSKKQKPKKVPQRGLGVAQLEKIRLEEQQKKDAAVAAAAGILPSPSSSVISQPTHHKSSSYLSLPIPSNFHPSNQSSYSSSSSSIPFPADLSPPNLIFRPPLSVQNADVVSANTVPLTTGSSPGWHPGAGVVLPGNGSVNSGHKLWSSREYSIEKECSGLDPGLAFRTNLSLPYESEPIWPPPSLMQRAQPFQQPSSSMVNLSSRTSSTSVLNYQMEPPSNQSYYGNCTPLLPEEEKMVGMKRSYPFSLDNAPGPPLHGKYPPIVHPINGHVEAASSSNGSTFNFEPGTPNFREGPSCSTSNFESKSKRSIRQNGAFDGDFLTLAPPTTTTSMCSSSKFKHSPPNLIYYNCEFPDLESLAYQGSLEDSIIRQGGSGLRQYRPYYSFFPPAAMVQIDRATTITMANCNGGEVGGHVDLNLKL</sequence>
<dbReference type="Gramene" id="EOY13175">
    <property type="protein sequence ID" value="EOY13175"/>
    <property type="gene ID" value="TCM_031704"/>
</dbReference>
<dbReference type="eggNOG" id="ENOG502QSN2">
    <property type="taxonomic scope" value="Eukaryota"/>
</dbReference>
<dbReference type="Proteomes" id="UP000026915">
    <property type="component" value="Chromosome 7"/>
</dbReference>
<evidence type="ECO:0000256" key="2">
    <source>
        <dbReference type="ARBA" id="ARBA00023015"/>
    </source>
</evidence>
<dbReference type="EMBL" id="CM001885">
    <property type="protein sequence ID" value="EOY13175.1"/>
    <property type="molecule type" value="Genomic_DNA"/>
</dbReference>
<dbReference type="InterPro" id="IPR014855">
    <property type="entry name" value="NOZZLE"/>
</dbReference>
<evidence type="ECO:0000256" key="1">
    <source>
        <dbReference type="ARBA" id="ARBA00022491"/>
    </source>
</evidence>
<keyword evidence="2" id="KW-0805">Transcription regulation</keyword>
<name>A0A061F777_THECC</name>
<keyword evidence="6" id="KW-1185">Reference proteome</keyword>
<keyword evidence="1" id="KW-0678">Repressor</keyword>
<gene>
    <name evidence="5" type="ORF">TCM_031704</name>
</gene>
<dbReference type="InterPro" id="IPR040356">
    <property type="entry name" value="SPEAR"/>
</dbReference>
<dbReference type="AlphaFoldDB" id="A0A061F777"/>
<dbReference type="OMA" id="TPNFREG"/>
<dbReference type="Pfam" id="PF08744">
    <property type="entry name" value="NOZZLE"/>
    <property type="match status" value="1"/>
</dbReference>
<evidence type="ECO:0000313" key="6">
    <source>
        <dbReference type="Proteomes" id="UP000026915"/>
    </source>
</evidence>
<dbReference type="PANTHER" id="PTHR33388:SF1">
    <property type="entry name" value="PROTEIN SPEAR2"/>
    <property type="match status" value="1"/>
</dbReference>
<proteinExistence type="predicted"/>
<dbReference type="STRING" id="3641.A0A061F777"/>
<feature type="compositionally biased region" description="Polar residues" evidence="4">
    <location>
        <begin position="1"/>
        <end position="10"/>
    </location>
</feature>
<evidence type="ECO:0000313" key="5">
    <source>
        <dbReference type="EMBL" id="EOY13175.1"/>
    </source>
</evidence>
<feature type="region of interest" description="Disordered" evidence="4">
    <location>
        <begin position="1"/>
        <end position="43"/>
    </location>
</feature>
<dbReference type="InParanoid" id="A0A061F777"/>
<evidence type="ECO:0000256" key="3">
    <source>
        <dbReference type="ARBA" id="ARBA00023163"/>
    </source>
</evidence>
<dbReference type="PANTHER" id="PTHR33388">
    <property type="entry name" value="OS01G0212500 PROTEIN"/>
    <property type="match status" value="1"/>
</dbReference>
<dbReference type="GO" id="GO:0003700">
    <property type="term" value="F:DNA-binding transcription factor activity"/>
    <property type="evidence" value="ECO:0007669"/>
    <property type="project" value="InterPro"/>
</dbReference>
<accession>A0A061F777</accession>
<feature type="compositionally biased region" description="Basic residues" evidence="4">
    <location>
        <begin position="28"/>
        <end position="38"/>
    </location>
</feature>
<keyword evidence="3" id="KW-0804">Transcription</keyword>
<reference evidence="5 6" key="1">
    <citation type="journal article" date="2013" name="Genome Biol.">
        <title>The genome sequence of the most widely cultivated cacao type and its use to identify candidate genes regulating pod color.</title>
        <authorList>
            <person name="Motamayor J.C."/>
            <person name="Mockaitis K."/>
            <person name="Schmutz J."/>
            <person name="Haiminen N."/>
            <person name="Iii D.L."/>
            <person name="Cornejo O."/>
            <person name="Findley S.D."/>
            <person name="Zheng P."/>
            <person name="Utro F."/>
            <person name="Royaert S."/>
            <person name="Saski C."/>
            <person name="Jenkins J."/>
            <person name="Podicheti R."/>
            <person name="Zhao M."/>
            <person name="Scheffler B.E."/>
            <person name="Stack J.C."/>
            <person name="Feltus F.A."/>
            <person name="Mustiga G.M."/>
            <person name="Amores F."/>
            <person name="Phillips W."/>
            <person name="Marelli J.P."/>
            <person name="May G.D."/>
            <person name="Shapiro H."/>
            <person name="Ma J."/>
            <person name="Bustamante C.D."/>
            <person name="Schnell R.J."/>
            <person name="Main D."/>
            <person name="Gilbert D."/>
            <person name="Parida L."/>
            <person name="Kuhn D.N."/>
        </authorList>
    </citation>
    <scope>NUCLEOTIDE SEQUENCE [LARGE SCALE GENOMIC DNA]</scope>
    <source>
        <strain evidence="6">cv. Matina 1-6</strain>
    </source>
</reference>
<organism evidence="5 6">
    <name type="scientific">Theobroma cacao</name>
    <name type="common">Cacao</name>
    <name type="synonym">Cocoa</name>
    <dbReference type="NCBI Taxonomy" id="3641"/>
    <lineage>
        <taxon>Eukaryota</taxon>
        <taxon>Viridiplantae</taxon>
        <taxon>Streptophyta</taxon>
        <taxon>Embryophyta</taxon>
        <taxon>Tracheophyta</taxon>
        <taxon>Spermatophyta</taxon>
        <taxon>Magnoliopsida</taxon>
        <taxon>eudicotyledons</taxon>
        <taxon>Gunneridae</taxon>
        <taxon>Pentapetalae</taxon>
        <taxon>rosids</taxon>
        <taxon>malvids</taxon>
        <taxon>Malvales</taxon>
        <taxon>Malvaceae</taxon>
        <taxon>Byttnerioideae</taxon>
        <taxon>Theobroma</taxon>
    </lineage>
</organism>